<keyword evidence="8" id="KW-1185">Reference proteome</keyword>
<dbReference type="GO" id="GO:0015137">
    <property type="term" value="F:citrate transmembrane transporter activity"/>
    <property type="evidence" value="ECO:0007669"/>
    <property type="project" value="TreeGrafter"/>
</dbReference>
<keyword evidence="5 6" id="KW-0472">Membrane</keyword>
<comment type="similarity">
    <text evidence="2">Belongs to the SLC13A/DASS transporter (TC 2.A.47) family. NADC subfamily.</text>
</comment>
<evidence type="ECO:0000313" key="7">
    <source>
        <dbReference type="EMBL" id="CAF1089594.1"/>
    </source>
</evidence>
<dbReference type="GO" id="GO:0015141">
    <property type="term" value="F:succinate transmembrane transporter activity"/>
    <property type="evidence" value="ECO:0007669"/>
    <property type="project" value="TreeGrafter"/>
</dbReference>
<dbReference type="EMBL" id="CAJNOC010006980">
    <property type="protein sequence ID" value="CAF1089594.1"/>
    <property type="molecule type" value="Genomic_DNA"/>
</dbReference>
<proteinExistence type="inferred from homology"/>
<feature type="transmembrane region" description="Helical" evidence="6">
    <location>
        <begin position="49"/>
        <end position="68"/>
    </location>
</feature>
<evidence type="ECO:0000256" key="4">
    <source>
        <dbReference type="ARBA" id="ARBA00022989"/>
    </source>
</evidence>
<feature type="transmembrane region" description="Helical" evidence="6">
    <location>
        <begin position="132"/>
        <end position="153"/>
    </location>
</feature>
<organism evidence="7 8">
    <name type="scientific">Brachionus calyciflorus</name>
    <dbReference type="NCBI Taxonomy" id="104777"/>
    <lineage>
        <taxon>Eukaryota</taxon>
        <taxon>Metazoa</taxon>
        <taxon>Spiralia</taxon>
        <taxon>Gnathifera</taxon>
        <taxon>Rotifera</taxon>
        <taxon>Eurotatoria</taxon>
        <taxon>Monogononta</taxon>
        <taxon>Pseudotrocha</taxon>
        <taxon>Ploima</taxon>
        <taxon>Brachionidae</taxon>
        <taxon>Brachionus</taxon>
    </lineage>
</organism>
<dbReference type="Proteomes" id="UP000663879">
    <property type="component" value="Unassembled WGS sequence"/>
</dbReference>
<evidence type="ECO:0000313" key="8">
    <source>
        <dbReference type="Proteomes" id="UP000663879"/>
    </source>
</evidence>
<evidence type="ECO:0000256" key="2">
    <source>
        <dbReference type="ARBA" id="ARBA00006772"/>
    </source>
</evidence>
<name>A0A814NB65_9BILA</name>
<evidence type="ECO:0000256" key="5">
    <source>
        <dbReference type="ARBA" id="ARBA00023136"/>
    </source>
</evidence>
<protein>
    <submittedName>
        <fullName evidence="7">Uncharacterized protein</fullName>
    </submittedName>
</protein>
<feature type="non-terminal residue" evidence="7">
    <location>
        <position position="1"/>
    </location>
</feature>
<comment type="caution">
    <text evidence="7">The sequence shown here is derived from an EMBL/GenBank/DDBJ whole genome shotgun (WGS) entry which is preliminary data.</text>
</comment>
<dbReference type="PANTHER" id="PTHR10283">
    <property type="entry name" value="SOLUTE CARRIER FAMILY 13 MEMBER"/>
    <property type="match status" value="1"/>
</dbReference>
<accession>A0A814NB65</accession>
<comment type="subcellular location">
    <subcellularLocation>
        <location evidence="1">Membrane</location>
        <topology evidence="1">Multi-pass membrane protein</topology>
    </subcellularLocation>
</comment>
<reference evidence="7" key="1">
    <citation type="submission" date="2021-02" db="EMBL/GenBank/DDBJ databases">
        <authorList>
            <person name="Nowell W R."/>
        </authorList>
    </citation>
    <scope>NUCLEOTIDE SEQUENCE</scope>
    <source>
        <strain evidence="7">Ploen Becks lab</strain>
    </source>
</reference>
<keyword evidence="3 6" id="KW-0812">Transmembrane</keyword>
<feature type="transmembrane region" description="Helical" evidence="6">
    <location>
        <begin position="20"/>
        <end position="43"/>
    </location>
</feature>
<dbReference type="AlphaFoldDB" id="A0A814NB65"/>
<feature type="transmembrane region" description="Helical" evidence="6">
    <location>
        <begin position="173"/>
        <end position="200"/>
    </location>
</feature>
<dbReference type="PANTHER" id="PTHR10283:SF77">
    <property type="entry name" value="PROTEIN CBG18085"/>
    <property type="match status" value="1"/>
</dbReference>
<dbReference type="Pfam" id="PF00939">
    <property type="entry name" value="Na_sulph_symp"/>
    <property type="match status" value="1"/>
</dbReference>
<keyword evidence="4 6" id="KW-1133">Transmembrane helix</keyword>
<evidence type="ECO:0000256" key="3">
    <source>
        <dbReference type="ARBA" id="ARBA00022692"/>
    </source>
</evidence>
<gene>
    <name evidence="7" type="ORF">OXX778_LOCUS20602</name>
</gene>
<dbReference type="GO" id="GO:0005886">
    <property type="term" value="C:plasma membrane"/>
    <property type="evidence" value="ECO:0007669"/>
    <property type="project" value="TreeGrafter"/>
</dbReference>
<dbReference type="InterPro" id="IPR001898">
    <property type="entry name" value="SLC13A/DASS"/>
</dbReference>
<dbReference type="OrthoDB" id="6493944at2759"/>
<sequence length="446" mass="50518">IVITNAIKTSGLNDKLSLKLILLFGSNPKCLLFGIMFITWFLSIWISNNASVCMMMFPITVEIAKYLIKINKSFETNLLKDQNVVHFELENSVGKIEFAGCQEPSTECLVPDESRIESSQEYSKENLNILKAFCLSVTFSSTIGGSGSLIASPPNILLKGFLDEKYPNNGINFLTYILYSMPFTLCMLVSAWAILCILFIRSNGTTHSEKLLKNEALKSAIKSKYEKLDPLNWEQKSVGIFFLMLIFLWLTRDVYWIKGWGYLFEKNYVTDTTPAMLILIVLTMWPKENIFKGKQYNQLIDWKFINQSFPWNILLFAGGSFALSKGFEKSNLSNSIGSLLQNLMPVQKELALGLIVGLSEIGTEFTCNFSMSSILLPIVNSLAQKNNIDPLYLLIHTIMSINFSFMLPIATPSNSIVFASGHVRTRDMVIFYLKKNEIVKVYFSDF</sequence>
<evidence type="ECO:0000256" key="1">
    <source>
        <dbReference type="ARBA" id="ARBA00004141"/>
    </source>
</evidence>
<feature type="transmembrane region" description="Helical" evidence="6">
    <location>
        <begin position="237"/>
        <end position="256"/>
    </location>
</feature>
<evidence type="ECO:0000256" key="6">
    <source>
        <dbReference type="SAM" id="Phobius"/>
    </source>
</evidence>